<keyword evidence="1 2" id="KW-0238">DNA-binding</keyword>
<dbReference type="PROSITE" id="PS50977">
    <property type="entry name" value="HTH_TETR_2"/>
    <property type="match status" value="1"/>
</dbReference>
<reference evidence="4 5" key="1">
    <citation type="submission" date="2015-02" db="EMBL/GenBank/DDBJ databases">
        <title>Draft genome of a novel marine cyanobacterium (Chroococcales) isolated from South Atlantic Ocean.</title>
        <authorList>
            <person name="Rigonato J."/>
            <person name="Alvarenga D.O."/>
            <person name="Branco L.H."/>
            <person name="Varani A.M."/>
            <person name="Brandini F.P."/>
            <person name="Fiore M.F."/>
        </authorList>
    </citation>
    <scope>NUCLEOTIDE SEQUENCE [LARGE SCALE GENOMIC DNA]</scope>
    <source>
        <strain evidence="4 5">CENA595</strain>
    </source>
</reference>
<feature type="domain" description="HTH tetR-type" evidence="3">
    <location>
        <begin position="19"/>
        <end position="79"/>
    </location>
</feature>
<dbReference type="InterPro" id="IPR050109">
    <property type="entry name" value="HTH-type_TetR-like_transc_reg"/>
</dbReference>
<dbReference type="OrthoDB" id="9783238at2"/>
<evidence type="ECO:0000313" key="4">
    <source>
        <dbReference type="EMBL" id="KJH71040.1"/>
    </source>
</evidence>
<dbReference type="InterPro" id="IPR001647">
    <property type="entry name" value="HTH_TetR"/>
</dbReference>
<dbReference type="GO" id="GO:0003700">
    <property type="term" value="F:DNA-binding transcription factor activity"/>
    <property type="evidence" value="ECO:0007669"/>
    <property type="project" value="TreeGrafter"/>
</dbReference>
<evidence type="ECO:0000313" key="5">
    <source>
        <dbReference type="Proteomes" id="UP000032452"/>
    </source>
</evidence>
<dbReference type="PROSITE" id="PS01081">
    <property type="entry name" value="HTH_TETR_1"/>
    <property type="match status" value="1"/>
</dbReference>
<dbReference type="RefSeq" id="WP_045055424.1">
    <property type="nucleotide sequence ID" value="NZ_CAWMDP010000060.1"/>
</dbReference>
<dbReference type="PATRIC" id="fig|1618023.3.peg.5341"/>
<accession>A0A0D8ZQN2</accession>
<keyword evidence="5" id="KW-1185">Reference proteome</keyword>
<evidence type="ECO:0000256" key="2">
    <source>
        <dbReference type="PROSITE-ProRule" id="PRU00335"/>
    </source>
</evidence>
<dbReference type="Proteomes" id="UP000032452">
    <property type="component" value="Unassembled WGS sequence"/>
</dbReference>
<dbReference type="InterPro" id="IPR023772">
    <property type="entry name" value="DNA-bd_HTH_TetR-type_CS"/>
</dbReference>
<dbReference type="PANTHER" id="PTHR30055:SF223">
    <property type="entry name" value="HTH-TYPE TRANSCRIPTIONAL REGULATOR UIDR"/>
    <property type="match status" value="1"/>
</dbReference>
<name>A0A0D8ZQN2_9CYAN</name>
<sequence>MPSTVPTNPRKLPQQDRSKVTVEAILIATARILIEEGYDKASTNRIAERAGISIGSLYQYFPNKESLIAALRDRHVSSMMETIESKLTDLDNAPIEVVLPELVRANIAAHAIEPVLHKVLHEQVPRLNETESENRMTKLLQNYLAKQCDRIQLKNLDCIVFVIERTIEALTHAAVIERPKLLQDRQIEQEISQMLLHYLEQKLAPLP</sequence>
<organism evidence="4 5">
    <name type="scientific">Aliterella atlantica CENA595</name>
    <dbReference type="NCBI Taxonomy" id="1618023"/>
    <lineage>
        <taxon>Bacteria</taxon>
        <taxon>Bacillati</taxon>
        <taxon>Cyanobacteriota</taxon>
        <taxon>Cyanophyceae</taxon>
        <taxon>Chroococcidiopsidales</taxon>
        <taxon>Aliterellaceae</taxon>
        <taxon>Aliterella</taxon>
    </lineage>
</organism>
<dbReference type="InterPro" id="IPR041669">
    <property type="entry name" value="TetR_C_15"/>
</dbReference>
<evidence type="ECO:0000256" key="1">
    <source>
        <dbReference type="ARBA" id="ARBA00023125"/>
    </source>
</evidence>
<dbReference type="AlphaFoldDB" id="A0A0D8ZQN2"/>
<dbReference type="Gene3D" id="1.10.357.10">
    <property type="entry name" value="Tetracycline Repressor, domain 2"/>
    <property type="match status" value="1"/>
</dbReference>
<comment type="caution">
    <text evidence="4">The sequence shown here is derived from an EMBL/GenBank/DDBJ whole genome shotgun (WGS) entry which is preliminary data.</text>
</comment>
<dbReference type="GO" id="GO:0000976">
    <property type="term" value="F:transcription cis-regulatory region binding"/>
    <property type="evidence" value="ECO:0007669"/>
    <property type="project" value="TreeGrafter"/>
</dbReference>
<dbReference type="Pfam" id="PF00440">
    <property type="entry name" value="TetR_N"/>
    <property type="match status" value="1"/>
</dbReference>
<dbReference type="PANTHER" id="PTHR30055">
    <property type="entry name" value="HTH-TYPE TRANSCRIPTIONAL REGULATOR RUTR"/>
    <property type="match status" value="1"/>
</dbReference>
<evidence type="ECO:0000259" key="3">
    <source>
        <dbReference type="PROSITE" id="PS50977"/>
    </source>
</evidence>
<dbReference type="PRINTS" id="PR00455">
    <property type="entry name" value="HTHTETR"/>
</dbReference>
<dbReference type="SUPFAM" id="SSF46689">
    <property type="entry name" value="Homeodomain-like"/>
    <property type="match status" value="1"/>
</dbReference>
<proteinExistence type="predicted"/>
<protein>
    <submittedName>
        <fullName evidence="4">Transcriptional regulator</fullName>
    </submittedName>
</protein>
<dbReference type="STRING" id="1618023.UH38_14725"/>
<feature type="DNA-binding region" description="H-T-H motif" evidence="2">
    <location>
        <begin position="42"/>
        <end position="61"/>
    </location>
</feature>
<dbReference type="EMBL" id="JYON01000015">
    <property type="protein sequence ID" value="KJH71040.1"/>
    <property type="molecule type" value="Genomic_DNA"/>
</dbReference>
<dbReference type="InterPro" id="IPR009057">
    <property type="entry name" value="Homeodomain-like_sf"/>
</dbReference>
<gene>
    <name evidence="4" type="ORF">UH38_14725</name>
</gene>
<dbReference type="Pfam" id="PF17918">
    <property type="entry name" value="TetR_C_15"/>
    <property type="match status" value="1"/>
</dbReference>